<protein>
    <submittedName>
        <fullName evidence="3">DUF814 domain-containing protein</fullName>
    </submittedName>
</protein>
<dbReference type="PANTHER" id="PTHR15239">
    <property type="entry name" value="NUCLEAR EXPORT MEDIATOR FACTOR NEMF"/>
    <property type="match status" value="1"/>
</dbReference>
<evidence type="ECO:0000313" key="3">
    <source>
        <dbReference type="EMBL" id="QQR92634.1"/>
    </source>
</evidence>
<dbReference type="EMBL" id="CP064981">
    <property type="protein sequence ID" value="QQR92634.1"/>
    <property type="molecule type" value="Genomic_DNA"/>
</dbReference>
<dbReference type="Pfam" id="PF05670">
    <property type="entry name" value="NFACT-R_1"/>
    <property type="match status" value="1"/>
</dbReference>
<evidence type="ECO:0000256" key="1">
    <source>
        <dbReference type="SAM" id="Coils"/>
    </source>
</evidence>
<reference evidence="3" key="1">
    <citation type="submission" date="2020-11" db="EMBL/GenBank/DDBJ databases">
        <title>Connecting structure to function with the recovery of over 1000 high-quality activated sludge metagenome-assembled genomes encoding full-length rRNA genes using long-read sequencing.</title>
        <authorList>
            <person name="Singleton C.M."/>
            <person name="Petriglieri F."/>
            <person name="Kristensen J.M."/>
            <person name="Kirkegaard R.H."/>
            <person name="Michaelsen T.Y."/>
            <person name="Andersen M.H."/>
            <person name="Karst S.M."/>
            <person name="Dueholm M.S."/>
            <person name="Nielsen P.H."/>
            <person name="Albertsen M."/>
        </authorList>
    </citation>
    <scope>NUCLEOTIDE SEQUENCE</scope>
    <source>
        <strain evidence="3">Fred_18-Q3-R57-64_BAT3C.431</strain>
    </source>
</reference>
<dbReference type="GO" id="GO:0043023">
    <property type="term" value="F:ribosomal large subunit binding"/>
    <property type="evidence" value="ECO:0007669"/>
    <property type="project" value="TreeGrafter"/>
</dbReference>
<dbReference type="GO" id="GO:1990112">
    <property type="term" value="C:RQC complex"/>
    <property type="evidence" value="ECO:0007669"/>
    <property type="project" value="TreeGrafter"/>
</dbReference>
<proteinExistence type="predicted"/>
<dbReference type="PANTHER" id="PTHR15239:SF6">
    <property type="entry name" value="RIBOSOME QUALITY CONTROL COMPLEX SUBUNIT NEMF"/>
    <property type="match status" value="1"/>
</dbReference>
<name>A0A7T9DJT4_9ARCH</name>
<dbReference type="GO" id="GO:0072344">
    <property type="term" value="P:rescue of stalled ribosome"/>
    <property type="evidence" value="ECO:0007669"/>
    <property type="project" value="TreeGrafter"/>
</dbReference>
<keyword evidence="1" id="KW-0175">Coiled coil</keyword>
<sequence length="273" mass="30644">MMMKIAIDFSKTAQQNALHYFDQAKKLKQKIKGAEEGMQKVQSKLAELAKKDHSLPQKKSPQLLRKKEWFEKFHWCYTRHGLLVVGGRDAHSNEALVKKHLEDRDWYFHADIHGAPHCVLKEGKARAKKEDMEDAAAFAALFASGWKKGLFSVRVYSVSNEQVSKKAPAGESLGKGAFMIYGERKWFDPSMKMGIGVQKAGEANRIMSGPYEAIRKHCSIIAEIIPGEKTKTEVAKSYLKWLQKKLPHAQELTLDEITAALPNGSLALHVASA</sequence>
<evidence type="ECO:0000259" key="2">
    <source>
        <dbReference type="Pfam" id="PF05670"/>
    </source>
</evidence>
<accession>A0A7T9DJT4</accession>
<feature type="domain" description="NFACT RNA-binding" evidence="2">
    <location>
        <begin position="72"/>
        <end position="182"/>
    </location>
</feature>
<dbReference type="Proteomes" id="UP000596004">
    <property type="component" value="Chromosome"/>
</dbReference>
<dbReference type="GO" id="GO:0000049">
    <property type="term" value="F:tRNA binding"/>
    <property type="evidence" value="ECO:0007669"/>
    <property type="project" value="TreeGrafter"/>
</dbReference>
<dbReference type="InterPro" id="IPR051608">
    <property type="entry name" value="RQC_Subunit_NEMF"/>
</dbReference>
<gene>
    <name evidence="3" type="ORF">IPJ89_00100</name>
</gene>
<dbReference type="AlphaFoldDB" id="A0A7T9DJT4"/>
<organism evidence="3">
    <name type="scientific">Candidatus Iainarchaeum sp</name>
    <dbReference type="NCBI Taxonomy" id="3101447"/>
    <lineage>
        <taxon>Archaea</taxon>
        <taxon>Candidatus Iainarchaeota</taxon>
        <taxon>Candidatus Iainarchaeia</taxon>
        <taxon>Candidatus Iainarchaeales</taxon>
        <taxon>Candidatus Iainarchaeaceae</taxon>
        <taxon>Candidatus Iainarchaeum</taxon>
    </lineage>
</organism>
<feature type="coiled-coil region" evidence="1">
    <location>
        <begin position="24"/>
        <end position="51"/>
    </location>
</feature>
<dbReference type="InterPro" id="IPR008532">
    <property type="entry name" value="NFACT_RNA-bd"/>
</dbReference>